<evidence type="ECO:0000259" key="1">
    <source>
        <dbReference type="Pfam" id="PF01551"/>
    </source>
</evidence>
<gene>
    <name evidence="2" type="ORF">GCM10007940_14900</name>
</gene>
<dbReference type="AlphaFoldDB" id="A0AA37WFB6"/>
<feature type="domain" description="M23ase beta-sheet core" evidence="1">
    <location>
        <begin position="87"/>
        <end position="116"/>
    </location>
</feature>
<dbReference type="InterPro" id="IPR016047">
    <property type="entry name" value="M23ase_b-sheet_dom"/>
</dbReference>
<comment type="caution">
    <text evidence="2">The sequence shown here is derived from an EMBL/GenBank/DDBJ whole genome shotgun (WGS) entry which is preliminary data.</text>
</comment>
<accession>A0AA37WFB6</accession>
<dbReference type="SUPFAM" id="SSF51261">
    <property type="entry name" value="Duplicated hybrid motif"/>
    <property type="match status" value="1"/>
</dbReference>
<feature type="domain" description="M23ase beta-sheet core" evidence="1">
    <location>
        <begin position="2"/>
        <end position="66"/>
    </location>
</feature>
<organism evidence="2 3">
    <name type="scientific">Portibacter lacus</name>
    <dbReference type="NCBI Taxonomy" id="1099794"/>
    <lineage>
        <taxon>Bacteria</taxon>
        <taxon>Pseudomonadati</taxon>
        <taxon>Bacteroidota</taxon>
        <taxon>Saprospiria</taxon>
        <taxon>Saprospirales</taxon>
        <taxon>Haliscomenobacteraceae</taxon>
        <taxon>Portibacter</taxon>
    </lineage>
</organism>
<protein>
    <submittedName>
        <fullName evidence="2">Peptidase M23</fullName>
    </submittedName>
</protein>
<keyword evidence="3" id="KW-1185">Reference proteome</keyword>
<dbReference type="Proteomes" id="UP001156666">
    <property type="component" value="Unassembled WGS sequence"/>
</dbReference>
<dbReference type="InterPro" id="IPR050570">
    <property type="entry name" value="Cell_wall_metabolism_enzyme"/>
</dbReference>
<dbReference type="PANTHER" id="PTHR21666">
    <property type="entry name" value="PEPTIDASE-RELATED"/>
    <property type="match status" value="1"/>
</dbReference>
<dbReference type="Pfam" id="PF01551">
    <property type="entry name" value="Peptidase_M23"/>
    <property type="match status" value="2"/>
</dbReference>
<dbReference type="GO" id="GO:0004222">
    <property type="term" value="F:metalloendopeptidase activity"/>
    <property type="evidence" value="ECO:0007669"/>
    <property type="project" value="TreeGrafter"/>
</dbReference>
<dbReference type="PANTHER" id="PTHR21666:SF270">
    <property type="entry name" value="MUREIN HYDROLASE ACTIVATOR ENVC"/>
    <property type="match status" value="1"/>
</dbReference>
<evidence type="ECO:0000313" key="3">
    <source>
        <dbReference type="Proteomes" id="UP001156666"/>
    </source>
</evidence>
<proteinExistence type="predicted"/>
<name>A0AA37WFB6_9BACT</name>
<dbReference type="EMBL" id="BSOH01000007">
    <property type="protein sequence ID" value="GLR16875.1"/>
    <property type="molecule type" value="Genomic_DNA"/>
</dbReference>
<evidence type="ECO:0000313" key="2">
    <source>
        <dbReference type="EMBL" id="GLR16875.1"/>
    </source>
</evidence>
<reference evidence="2" key="1">
    <citation type="journal article" date="2014" name="Int. J. Syst. Evol. Microbiol.">
        <title>Complete genome sequence of Corynebacterium casei LMG S-19264T (=DSM 44701T), isolated from a smear-ripened cheese.</title>
        <authorList>
            <consortium name="US DOE Joint Genome Institute (JGI-PGF)"/>
            <person name="Walter F."/>
            <person name="Albersmeier A."/>
            <person name="Kalinowski J."/>
            <person name="Ruckert C."/>
        </authorList>
    </citation>
    <scope>NUCLEOTIDE SEQUENCE</scope>
    <source>
        <strain evidence="2">NBRC 108769</strain>
    </source>
</reference>
<sequence length="511" mass="58224">MGIDIKSSRGQHPDPILAADEGYISRINVSRAGYGNALYIDHPSGYTTVYGHLKSFHPSIDSIVQKIQADSQSFEITYYPDSLLIPVRKGQEIAKMGNSGSSHGPHLHFEIRETKSEAPLNPMRFNIKPIDKVAPIIPKVKIYYLDNKFAEIDGKILTPTVNGSNYTLPKQKIGAWRIGIGIQAYDPMVYNKNGIHKMEMFVDDKKVYQFAFDSITFDDTRYINAHIDYKYYKKTKTRLHRLFKLPGNQLPSINSIEPIINLYKDKPQKVLINISDFEGNISSLAFDVERSEDIAPPTPKIFNYFIPHNEANIVEQNNIKLIFPERALYEDLFLYVNSSSSEYLTNVYHIGNEITPLHRPLKLIIDSLRIDSSLMDKVCLLECTKPDRISTYGGNWKDGHFVASVSSFGNYAIGIDTIAPEIKPIQKSDNFSKSSRMSFIISDNFSDSGSARGLRYNATINGQWAKFAYDLKTKKITHHFDTPPENKSHHLVLEVTDDRNNTRRLEKNFIR</sequence>
<dbReference type="InterPro" id="IPR011055">
    <property type="entry name" value="Dup_hybrid_motif"/>
</dbReference>
<dbReference type="Gene3D" id="2.70.70.10">
    <property type="entry name" value="Glucose Permease (Domain IIA)"/>
    <property type="match status" value="1"/>
</dbReference>
<reference evidence="2" key="2">
    <citation type="submission" date="2023-01" db="EMBL/GenBank/DDBJ databases">
        <title>Draft genome sequence of Portibacter lacus strain NBRC 108769.</title>
        <authorList>
            <person name="Sun Q."/>
            <person name="Mori K."/>
        </authorList>
    </citation>
    <scope>NUCLEOTIDE SEQUENCE</scope>
    <source>
        <strain evidence="2">NBRC 108769</strain>
    </source>
</reference>
<dbReference type="CDD" id="cd12797">
    <property type="entry name" value="M23_peptidase"/>
    <property type="match status" value="1"/>
</dbReference>